<dbReference type="Proteomes" id="UP000559117">
    <property type="component" value="Unassembled WGS sequence"/>
</dbReference>
<gene>
    <name evidence="1" type="ORF">HNR32_001590</name>
</gene>
<name>A0A840UQJ2_9FIRM</name>
<comment type="caution">
    <text evidence="1">The sequence shown here is derived from an EMBL/GenBank/DDBJ whole genome shotgun (WGS) entry which is preliminary data.</text>
</comment>
<dbReference type="EMBL" id="JACHFH010000017">
    <property type="protein sequence ID" value="MBB5336442.1"/>
    <property type="molecule type" value="Genomic_DNA"/>
</dbReference>
<organism evidence="1 2">
    <name type="scientific">Pectinatus brassicae</name>
    <dbReference type="NCBI Taxonomy" id="862415"/>
    <lineage>
        <taxon>Bacteria</taxon>
        <taxon>Bacillati</taxon>
        <taxon>Bacillota</taxon>
        <taxon>Negativicutes</taxon>
        <taxon>Selenomonadales</taxon>
        <taxon>Selenomonadaceae</taxon>
        <taxon>Pectinatus</taxon>
    </lineage>
</organism>
<evidence type="ECO:0000313" key="2">
    <source>
        <dbReference type="Proteomes" id="UP000559117"/>
    </source>
</evidence>
<protein>
    <submittedName>
        <fullName evidence="1">Uncharacterized protein</fullName>
    </submittedName>
</protein>
<evidence type="ECO:0000313" key="1">
    <source>
        <dbReference type="EMBL" id="MBB5336442.1"/>
    </source>
</evidence>
<proteinExistence type="predicted"/>
<keyword evidence="2" id="KW-1185">Reference proteome</keyword>
<dbReference type="RefSeq" id="WP_183861374.1">
    <property type="nucleotide sequence ID" value="NZ_JACHFH010000017.1"/>
</dbReference>
<reference evidence="1 2" key="1">
    <citation type="submission" date="2020-08" db="EMBL/GenBank/DDBJ databases">
        <title>Genomic Encyclopedia of Type Strains, Phase IV (KMG-IV): sequencing the most valuable type-strain genomes for metagenomic binning, comparative biology and taxonomic classification.</title>
        <authorList>
            <person name="Goeker M."/>
        </authorList>
    </citation>
    <scope>NUCLEOTIDE SEQUENCE [LARGE SCALE GENOMIC DNA]</scope>
    <source>
        <strain evidence="1 2">DSM 24661</strain>
    </source>
</reference>
<sequence>MKNTYGEFYFENEKNYPASVYWDFYDKNPQDAIRKYIGHIFCPLCNLAPLTVANGNKLRYFKVIESDRDKHDLFCSYRHDKANKKETEKFYEDWIALI</sequence>
<dbReference type="AlphaFoldDB" id="A0A840UQJ2"/>
<accession>A0A840UQJ2</accession>